<feature type="domain" description="SRP54-type proteins GTP-binding" evidence="11">
    <location>
        <begin position="271"/>
        <end position="284"/>
    </location>
</feature>
<dbReference type="Gene3D" id="1.20.120.140">
    <property type="entry name" value="Signal recognition particle SRP54, nucleotide-binding domain"/>
    <property type="match status" value="1"/>
</dbReference>
<dbReference type="SMART" id="SM00963">
    <property type="entry name" value="SRP54_N"/>
    <property type="match status" value="1"/>
</dbReference>
<comment type="function">
    <text evidence="9">Involved in targeting and insertion of nascent membrane proteins into the cytoplasmic membrane. Binds to the hydrophobic signal sequence of the ribosome-nascent chain (RNC) as it emerges from the ribosomes. The SRP-RNC complex is then targeted to the cytoplasmic membrane where it interacts with the SRP receptor FtsY.</text>
</comment>
<feature type="compositionally biased region" description="Basic residues" evidence="10">
    <location>
        <begin position="458"/>
        <end position="475"/>
    </location>
</feature>
<dbReference type="Pfam" id="PF02881">
    <property type="entry name" value="SRP54_N"/>
    <property type="match status" value="1"/>
</dbReference>
<keyword evidence="9" id="KW-0963">Cytoplasm</keyword>
<comment type="caution">
    <text evidence="12">The sequence shown here is derived from an EMBL/GenBank/DDBJ whole genome shotgun (WGS) entry which is preliminary data.</text>
</comment>
<comment type="catalytic activity">
    <reaction evidence="8 9">
        <text>GTP + H2O = GDP + phosphate + H(+)</text>
        <dbReference type="Rhea" id="RHEA:19669"/>
        <dbReference type="ChEBI" id="CHEBI:15377"/>
        <dbReference type="ChEBI" id="CHEBI:15378"/>
        <dbReference type="ChEBI" id="CHEBI:37565"/>
        <dbReference type="ChEBI" id="CHEBI:43474"/>
        <dbReference type="ChEBI" id="CHEBI:58189"/>
        <dbReference type="EC" id="3.6.5.4"/>
    </reaction>
</comment>
<dbReference type="InterPro" id="IPR004780">
    <property type="entry name" value="SRP"/>
</dbReference>
<gene>
    <name evidence="9 12" type="primary">ffh</name>
    <name evidence="12" type="ORF">GCM10022242_06600</name>
</gene>
<evidence type="ECO:0000259" key="11">
    <source>
        <dbReference type="PROSITE" id="PS00300"/>
    </source>
</evidence>
<dbReference type="InterPro" id="IPR042101">
    <property type="entry name" value="SRP54_N_sf"/>
</dbReference>
<comment type="subcellular location">
    <subcellularLocation>
        <location evidence="9">Cytoplasm</location>
    </subcellularLocation>
    <text evidence="9">The SRP-RNC complex is targeted to the cytoplasmic membrane.</text>
</comment>
<evidence type="ECO:0000256" key="9">
    <source>
        <dbReference type="HAMAP-Rule" id="MF_00306"/>
    </source>
</evidence>
<keyword evidence="5 9" id="KW-0342">GTP-binding</keyword>
<feature type="binding site" evidence="9">
    <location>
        <begin position="192"/>
        <end position="196"/>
    </location>
    <ligand>
        <name>GTP</name>
        <dbReference type="ChEBI" id="CHEBI:37565"/>
    </ligand>
</feature>
<evidence type="ECO:0000313" key="13">
    <source>
        <dbReference type="Proteomes" id="UP001501821"/>
    </source>
</evidence>
<keyword evidence="7 9" id="KW-0687">Ribonucleoprotein</keyword>
<dbReference type="InterPro" id="IPR013822">
    <property type="entry name" value="Signal_recog_particl_SRP54_hlx"/>
</dbReference>
<dbReference type="HAMAP" id="MF_00306">
    <property type="entry name" value="SRP54"/>
    <property type="match status" value="1"/>
</dbReference>
<accession>A0ABP7HWS0</accession>
<evidence type="ECO:0000256" key="2">
    <source>
        <dbReference type="ARBA" id="ARBA00022741"/>
    </source>
</evidence>
<dbReference type="Pfam" id="PF02978">
    <property type="entry name" value="SRP_SPB"/>
    <property type="match status" value="1"/>
</dbReference>
<keyword evidence="6 9" id="KW-0733">Signal recognition particle</keyword>
<dbReference type="InterPro" id="IPR003593">
    <property type="entry name" value="AAA+_ATPase"/>
</dbReference>
<dbReference type="SMART" id="SM00382">
    <property type="entry name" value="AAA"/>
    <property type="match status" value="1"/>
</dbReference>
<comment type="similarity">
    <text evidence="1 9">Belongs to the GTP-binding SRP family. SRP54 subfamily.</text>
</comment>
<keyword evidence="4 9" id="KW-0694">RNA-binding</keyword>
<dbReference type="RefSeq" id="WP_344772375.1">
    <property type="nucleotide sequence ID" value="NZ_BAABAH010000002.1"/>
</dbReference>
<feature type="region of interest" description="Disordered" evidence="10">
    <location>
        <begin position="434"/>
        <end position="505"/>
    </location>
</feature>
<evidence type="ECO:0000256" key="5">
    <source>
        <dbReference type="ARBA" id="ARBA00023134"/>
    </source>
</evidence>
<evidence type="ECO:0000256" key="10">
    <source>
        <dbReference type="SAM" id="MobiDB-lite"/>
    </source>
</evidence>
<dbReference type="Gene3D" id="3.40.50.300">
    <property type="entry name" value="P-loop containing nucleotide triphosphate hydrolases"/>
    <property type="match status" value="1"/>
</dbReference>
<dbReference type="SMART" id="SM00962">
    <property type="entry name" value="SRP54"/>
    <property type="match status" value="1"/>
</dbReference>
<keyword evidence="2 9" id="KW-0547">Nucleotide-binding</keyword>
<evidence type="ECO:0000256" key="1">
    <source>
        <dbReference type="ARBA" id="ARBA00005450"/>
    </source>
</evidence>
<comment type="domain">
    <text evidence="9">Composed of three domains: the N-terminal N domain, which is responsible for interactions with the ribosome, the central G domain, which binds GTP, and the C-terminal M domain, which binds the RNA and the signal sequence of the RNC.</text>
</comment>
<dbReference type="EC" id="3.6.5.4" evidence="9"/>
<dbReference type="Pfam" id="PF00448">
    <property type="entry name" value="SRP54"/>
    <property type="match status" value="1"/>
</dbReference>
<dbReference type="InterPro" id="IPR022941">
    <property type="entry name" value="SRP54"/>
</dbReference>
<sequence>MFATLSDRLTATFKNLRGKGRLSEADIDATAREIRIALLEADVALPVVKDFVAAVKERARGEEVSGALNPAQQVVKIVNDELVNILGGETRRLRYAKSGPTVIMLAGLQGAGKTTLAAKLALWLKEQGKTPMLVACDLQRPNAVNQLQVNGERAGVPVYAPEPGNGVGDPVAVAKASIEDAKRKLHDVVIVDTAGRLGVDAEMMAQAAAIRDAVQPDEVLFVVDAMIGQDALTTAQAFLEGVGYDGVVLTKLDGDARGGAALSIRQVTGRPVMFASSGEKLTDFDLFHPDRMASRILDMGDVLTLIEQAEKAFDQEQALKAAQKLTGQGGEFTLDDFLEQMQQVRKLGSMSKILGMLPGMGQIREQLENFDDREIDRVAAIIHSMTPAERANPKMIDGSRRARIAKGCGRTVSDVNNLVDRFFEARKMMMQMARGGGMPGMPGLPGMPGAGAGAGKRSSAKQKAKQQGKGGKRRSGNPAKAAQQAKADAEKATTKPNPFGLPAEDVDYEAAAENLDLPKDFSKFLK</sequence>
<dbReference type="InterPro" id="IPR004125">
    <property type="entry name" value="Signal_recog_particle_SRP54_M"/>
</dbReference>
<comment type="subunit">
    <text evidence="9">Part of the signal recognition particle protein translocation system, which is composed of SRP and FtsY.</text>
</comment>
<name>A0ABP7HWS0_9ACTN</name>
<dbReference type="SUPFAM" id="SSF52540">
    <property type="entry name" value="P-loop containing nucleoside triphosphate hydrolases"/>
    <property type="match status" value="1"/>
</dbReference>
<dbReference type="Proteomes" id="UP001501821">
    <property type="component" value="Unassembled WGS sequence"/>
</dbReference>
<evidence type="ECO:0000256" key="4">
    <source>
        <dbReference type="ARBA" id="ARBA00022884"/>
    </source>
</evidence>
<dbReference type="PANTHER" id="PTHR11564:SF5">
    <property type="entry name" value="SIGNAL RECOGNITION PARTICLE SUBUNIT SRP54"/>
    <property type="match status" value="1"/>
</dbReference>
<feature type="binding site" evidence="9">
    <location>
        <begin position="107"/>
        <end position="114"/>
    </location>
    <ligand>
        <name>GTP</name>
        <dbReference type="ChEBI" id="CHEBI:37565"/>
    </ligand>
</feature>
<keyword evidence="3 9" id="KW-0378">Hydrolase</keyword>
<keyword evidence="13" id="KW-1185">Reference proteome</keyword>
<protein>
    <recommendedName>
        <fullName evidence="9">Signal recognition particle protein</fullName>
        <ecNumber evidence="9">3.6.5.4</ecNumber>
    </recommendedName>
    <alternativeName>
        <fullName evidence="9">Fifty-four homolog</fullName>
    </alternativeName>
</protein>
<dbReference type="PANTHER" id="PTHR11564">
    <property type="entry name" value="SIGNAL RECOGNITION PARTICLE 54K PROTEIN SRP54"/>
    <property type="match status" value="1"/>
</dbReference>
<evidence type="ECO:0000256" key="3">
    <source>
        <dbReference type="ARBA" id="ARBA00022801"/>
    </source>
</evidence>
<evidence type="ECO:0000256" key="7">
    <source>
        <dbReference type="ARBA" id="ARBA00023274"/>
    </source>
</evidence>
<dbReference type="PROSITE" id="PS00300">
    <property type="entry name" value="SRP54"/>
    <property type="match status" value="1"/>
</dbReference>
<dbReference type="CDD" id="cd18539">
    <property type="entry name" value="SRP_G"/>
    <property type="match status" value="1"/>
</dbReference>
<evidence type="ECO:0000256" key="6">
    <source>
        <dbReference type="ARBA" id="ARBA00023135"/>
    </source>
</evidence>
<organism evidence="12 13">
    <name type="scientific">Nocardioides panacisoli</name>
    <dbReference type="NCBI Taxonomy" id="627624"/>
    <lineage>
        <taxon>Bacteria</taxon>
        <taxon>Bacillati</taxon>
        <taxon>Actinomycetota</taxon>
        <taxon>Actinomycetes</taxon>
        <taxon>Propionibacteriales</taxon>
        <taxon>Nocardioidaceae</taxon>
        <taxon>Nocardioides</taxon>
    </lineage>
</organism>
<evidence type="ECO:0000313" key="12">
    <source>
        <dbReference type="EMBL" id="GAA3806261.1"/>
    </source>
</evidence>
<dbReference type="InterPro" id="IPR036891">
    <property type="entry name" value="Signal_recog_part_SRP54_M_sf"/>
</dbReference>
<dbReference type="Gene3D" id="1.10.260.30">
    <property type="entry name" value="Signal recognition particle, SRP54 subunit, M-domain"/>
    <property type="match status" value="1"/>
</dbReference>
<proteinExistence type="inferred from homology"/>
<dbReference type="InterPro" id="IPR027417">
    <property type="entry name" value="P-loop_NTPase"/>
</dbReference>
<dbReference type="EMBL" id="BAABAH010000002">
    <property type="protein sequence ID" value="GAA3806261.1"/>
    <property type="molecule type" value="Genomic_DNA"/>
</dbReference>
<feature type="binding site" evidence="9">
    <location>
        <begin position="250"/>
        <end position="253"/>
    </location>
    <ligand>
        <name>GTP</name>
        <dbReference type="ChEBI" id="CHEBI:37565"/>
    </ligand>
</feature>
<reference evidence="13" key="1">
    <citation type="journal article" date="2019" name="Int. J. Syst. Evol. Microbiol.">
        <title>The Global Catalogue of Microorganisms (GCM) 10K type strain sequencing project: providing services to taxonomists for standard genome sequencing and annotation.</title>
        <authorList>
            <consortium name="The Broad Institute Genomics Platform"/>
            <consortium name="The Broad Institute Genome Sequencing Center for Infectious Disease"/>
            <person name="Wu L."/>
            <person name="Ma J."/>
        </authorList>
    </citation>
    <scope>NUCLEOTIDE SEQUENCE [LARGE SCALE GENOMIC DNA]</scope>
    <source>
        <strain evidence="13">JCM 16953</strain>
    </source>
</reference>
<evidence type="ECO:0000256" key="8">
    <source>
        <dbReference type="ARBA" id="ARBA00048027"/>
    </source>
</evidence>
<dbReference type="SUPFAM" id="SSF47446">
    <property type="entry name" value="Signal peptide-binding domain"/>
    <property type="match status" value="1"/>
</dbReference>
<dbReference type="NCBIfam" id="TIGR00959">
    <property type="entry name" value="ffh"/>
    <property type="match status" value="1"/>
</dbReference>
<dbReference type="InterPro" id="IPR000897">
    <property type="entry name" value="SRP54_GTPase_dom"/>
</dbReference>